<name>A0A6H5HH03_9HEMI</name>
<sequence>MTMEGGRHWSEERALGGRAFFQSNTDPARLTIESVKDTDGGVYRCRVDFRKSPTRNTKVNLTVI</sequence>
<dbReference type="EMBL" id="CADCXU010026129">
    <property type="protein sequence ID" value="CAB0013138.1"/>
    <property type="molecule type" value="Genomic_DNA"/>
</dbReference>
<dbReference type="InterPro" id="IPR036179">
    <property type="entry name" value="Ig-like_dom_sf"/>
</dbReference>
<dbReference type="CDD" id="cd00096">
    <property type="entry name" value="Ig"/>
    <property type="match status" value="1"/>
</dbReference>
<dbReference type="InterPro" id="IPR013783">
    <property type="entry name" value="Ig-like_fold"/>
</dbReference>
<evidence type="ECO:0000259" key="1">
    <source>
        <dbReference type="PROSITE" id="PS50835"/>
    </source>
</evidence>
<evidence type="ECO:0000313" key="3">
    <source>
        <dbReference type="Proteomes" id="UP000479000"/>
    </source>
</evidence>
<feature type="domain" description="Ig-like" evidence="1">
    <location>
        <begin position="9"/>
        <end position="62"/>
    </location>
</feature>
<dbReference type="OrthoDB" id="10055806at2759"/>
<dbReference type="AlphaFoldDB" id="A0A6H5HH03"/>
<reference evidence="2 3" key="1">
    <citation type="submission" date="2020-02" db="EMBL/GenBank/DDBJ databases">
        <authorList>
            <person name="Ferguson B K."/>
        </authorList>
    </citation>
    <scope>NUCLEOTIDE SEQUENCE [LARGE SCALE GENOMIC DNA]</scope>
</reference>
<dbReference type="PANTHER" id="PTHR23278">
    <property type="entry name" value="SIDESTEP PROTEIN"/>
    <property type="match status" value="1"/>
</dbReference>
<protein>
    <recommendedName>
        <fullName evidence="1">Ig-like domain-containing protein</fullName>
    </recommendedName>
</protein>
<gene>
    <name evidence="2" type="ORF">NTEN_LOCUS17776</name>
</gene>
<proteinExistence type="predicted"/>
<dbReference type="InterPro" id="IPR007110">
    <property type="entry name" value="Ig-like_dom"/>
</dbReference>
<evidence type="ECO:0000313" key="2">
    <source>
        <dbReference type="EMBL" id="CAB0013138.1"/>
    </source>
</evidence>
<accession>A0A6H5HH03</accession>
<keyword evidence="3" id="KW-1185">Reference proteome</keyword>
<dbReference type="Proteomes" id="UP000479000">
    <property type="component" value="Unassembled WGS sequence"/>
</dbReference>
<dbReference type="PANTHER" id="PTHR23278:SF19">
    <property type="entry name" value="OBSCURIN"/>
    <property type="match status" value="1"/>
</dbReference>
<organism evidence="2 3">
    <name type="scientific">Nesidiocoris tenuis</name>
    <dbReference type="NCBI Taxonomy" id="355587"/>
    <lineage>
        <taxon>Eukaryota</taxon>
        <taxon>Metazoa</taxon>
        <taxon>Ecdysozoa</taxon>
        <taxon>Arthropoda</taxon>
        <taxon>Hexapoda</taxon>
        <taxon>Insecta</taxon>
        <taxon>Pterygota</taxon>
        <taxon>Neoptera</taxon>
        <taxon>Paraneoptera</taxon>
        <taxon>Hemiptera</taxon>
        <taxon>Heteroptera</taxon>
        <taxon>Panheteroptera</taxon>
        <taxon>Cimicomorpha</taxon>
        <taxon>Miridae</taxon>
        <taxon>Dicyphina</taxon>
        <taxon>Nesidiocoris</taxon>
    </lineage>
</organism>
<dbReference type="Gene3D" id="2.60.40.10">
    <property type="entry name" value="Immunoglobulins"/>
    <property type="match status" value="1"/>
</dbReference>
<feature type="non-terminal residue" evidence="2">
    <location>
        <position position="64"/>
    </location>
</feature>
<dbReference type="SUPFAM" id="SSF48726">
    <property type="entry name" value="Immunoglobulin"/>
    <property type="match status" value="1"/>
</dbReference>
<dbReference type="PROSITE" id="PS50835">
    <property type="entry name" value="IG_LIKE"/>
    <property type="match status" value="1"/>
</dbReference>